<dbReference type="EMBL" id="BMAT01006179">
    <property type="protein sequence ID" value="GFS07858.1"/>
    <property type="molecule type" value="Genomic_DNA"/>
</dbReference>
<evidence type="ECO:0000313" key="1">
    <source>
        <dbReference type="EMBL" id="GFS07858.1"/>
    </source>
</evidence>
<name>A0AAV4IC73_9GAST</name>
<gene>
    <name evidence="1" type="ORF">ElyMa_003000300</name>
</gene>
<dbReference type="AlphaFoldDB" id="A0AAV4IC73"/>
<protein>
    <submittedName>
        <fullName evidence="1">Uncharacterized protein</fullName>
    </submittedName>
</protein>
<accession>A0AAV4IC73</accession>
<reference evidence="1 2" key="1">
    <citation type="journal article" date="2021" name="Elife">
        <title>Chloroplast acquisition without the gene transfer in kleptoplastic sea slugs, Plakobranchus ocellatus.</title>
        <authorList>
            <person name="Maeda T."/>
            <person name="Takahashi S."/>
            <person name="Yoshida T."/>
            <person name="Shimamura S."/>
            <person name="Takaki Y."/>
            <person name="Nagai Y."/>
            <person name="Toyoda A."/>
            <person name="Suzuki Y."/>
            <person name="Arimoto A."/>
            <person name="Ishii H."/>
            <person name="Satoh N."/>
            <person name="Nishiyama T."/>
            <person name="Hasebe M."/>
            <person name="Maruyama T."/>
            <person name="Minagawa J."/>
            <person name="Obokata J."/>
            <person name="Shigenobu S."/>
        </authorList>
    </citation>
    <scope>NUCLEOTIDE SEQUENCE [LARGE SCALE GENOMIC DNA]</scope>
</reference>
<keyword evidence="2" id="KW-1185">Reference proteome</keyword>
<proteinExistence type="predicted"/>
<comment type="caution">
    <text evidence="1">The sequence shown here is derived from an EMBL/GenBank/DDBJ whole genome shotgun (WGS) entry which is preliminary data.</text>
</comment>
<organism evidence="1 2">
    <name type="scientific">Elysia marginata</name>
    <dbReference type="NCBI Taxonomy" id="1093978"/>
    <lineage>
        <taxon>Eukaryota</taxon>
        <taxon>Metazoa</taxon>
        <taxon>Spiralia</taxon>
        <taxon>Lophotrochozoa</taxon>
        <taxon>Mollusca</taxon>
        <taxon>Gastropoda</taxon>
        <taxon>Heterobranchia</taxon>
        <taxon>Euthyneura</taxon>
        <taxon>Panpulmonata</taxon>
        <taxon>Sacoglossa</taxon>
        <taxon>Placobranchoidea</taxon>
        <taxon>Plakobranchidae</taxon>
        <taxon>Elysia</taxon>
    </lineage>
</organism>
<dbReference type="Proteomes" id="UP000762676">
    <property type="component" value="Unassembled WGS sequence"/>
</dbReference>
<evidence type="ECO:0000313" key="2">
    <source>
        <dbReference type="Proteomes" id="UP000762676"/>
    </source>
</evidence>
<sequence>MDSLIAKAKIVHDNEEEHDRFKEELDEWYSNNEENFSAADGLKAIKALGSVLTGKAAPSHDTQGWKQAVTAYENVLKMTVDLNEAGKMKEKDMQEAYYNFILQISLKNVASIHMHIIKEIIDERDISFEDYIKASPEEN</sequence>